<dbReference type="AlphaFoldDB" id="A0A926DJT3"/>
<evidence type="ECO:0000256" key="2">
    <source>
        <dbReference type="PROSITE-ProRule" id="PRU00626"/>
    </source>
</evidence>
<dbReference type="PROSITE" id="PS51295">
    <property type="entry name" value="CRM"/>
    <property type="match status" value="1"/>
</dbReference>
<dbReference type="InterPro" id="IPR035920">
    <property type="entry name" value="YhbY-like_sf"/>
</dbReference>
<dbReference type="PANTHER" id="PTHR40065">
    <property type="entry name" value="RNA-BINDING PROTEIN YHBY"/>
    <property type="match status" value="1"/>
</dbReference>
<evidence type="ECO:0000259" key="3">
    <source>
        <dbReference type="PROSITE" id="PS51295"/>
    </source>
</evidence>
<gene>
    <name evidence="4" type="primary">yhbY</name>
    <name evidence="4" type="ORF">H8693_08875</name>
</gene>
<sequence>MTSATRAKLRGMANTLEPILHIGKEGITENIVTQADEALEARELIKGTVQKNCDDPVREVCHALAAELGAEPIQVIGRKFVLYRPSEKNPRIGL</sequence>
<dbReference type="InterPro" id="IPR051925">
    <property type="entry name" value="RNA-binding_domain"/>
</dbReference>
<dbReference type="SMART" id="SM01103">
    <property type="entry name" value="CRS1_YhbY"/>
    <property type="match status" value="1"/>
</dbReference>
<feature type="domain" description="CRM" evidence="3">
    <location>
        <begin position="1"/>
        <end position="94"/>
    </location>
</feature>
<evidence type="ECO:0000313" key="5">
    <source>
        <dbReference type="Proteomes" id="UP000617951"/>
    </source>
</evidence>
<dbReference type="SUPFAM" id="SSF75471">
    <property type="entry name" value="YhbY-like"/>
    <property type="match status" value="1"/>
</dbReference>
<dbReference type="InterPro" id="IPR001890">
    <property type="entry name" value="RNA-binding_CRM"/>
</dbReference>
<name>A0A926DJT3_9FIRM</name>
<protein>
    <submittedName>
        <fullName evidence="4">Ribosome assembly RNA-binding protein YhbY</fullName>
    </submittedName>
</protein>
<dbReference type="NCBIfam" id="TIGR00253">
    <property type="entry name" value="RNA_bind_YhbY"/>
    <property type="match status" value="1"/>
</dbReference>
<dbReference type="EMBL" id="JACRSS010000004">
    <property type="protein sequence ID" value="MBC8539047.1"/>
    <property type="molecule type" value="Genomic_DNA"/>
</dbReference>
<accession>A0A926DJT3</accession>
<keyword evidence="5" id="KW-1185">Reference proteome</keyword>
<dbReference type="Pfam" id="PF01985">
    <property type="entry name" value="CRS1_YhbY"/>
    <property type="match status" value="1"/>
</dbReference>
<dbReference type="PANTHER" id="PTHR40065:SF3">
    <property type="entry name" value="RNA-BINDING PROTEIN YHBY"/>
    <property type="match status" value="1"/>
</dbReference>
<dbReference type="Proteomes" id="UP000617951">
    <property type="component" value="Unassembled WGS sequence"/>
</dbReference>
<evidence type="ECO:0000313" key="4">
    <source>
        <dbReference type="EMBL" id="MBC8539047.1"/>
    </source>
</evidence>
<dbReference type="RefSeq" id="WP_178620070.1">
    <property type="nucleotide sequence ID" value="NZ_JACRSS010000004.1"/>
</dbReference>
<reference evidence="4" key="1">
    <citation type="submission" date="2020-08" db="EMBL/GenBank/DDBJ databases">
        <title>Genome public.</title>
        <authorList>
            <person name="Liu C."/>
            <person name="Sun Q."/>
        </authorList>
    </citation>
    <scope>NUCLEOTIDE SEQUENCE</scope>
    <source>
        <strain evidence="4">NSJ-63</strain>
    </source>
</reference>
<dbReference type="Gene3D" id="3.30.110.60">
    <property type="entry name" value="YhbY-like"/>
    <property type="match status" value="1"/>
</dbReference>
<evidence type="ECO:0000256" key="1">
    <source>
        <dbReference type="ARBA" id="ARBA00022884"/>
    </source>
</evidence>
<dbReference type="GO" id="GO:0003723">
    <property type="term" value="F:RNA binding"/>
    <property type="evidence" value="ECO:0007669"/>
    <property type="project" value="UniProtKB-UniRule"/>
</dbReference>
<dbReference type="InterPro" id="IPR017924">
    <property type="entry name" value="RNA-binding_YhbY"/>
</dbReference>
<comment type="caution">
    <text evidence="4">The sequence shown here is derived from an EMBL/GenBank/DDBJ whole genome shotgun (WGS) entry which is preliminary data.</text>
</comment>
<proteinExistence type="predicted"/>
<keyword evidence="1 2" id="KW-0694">RNA-binding</keyword>
<organism evidence="4 5">
    <name type="scientific">Guopingia tenuis</name>
    <dbReference type="NCBI Taxonomy" id="2763656"/>
    <lineage>
        <taxon>Bacteria</taxon>
        <taxon>Bacillati</taxon>
        <taxon>Bacillota</taxon>
        <taxon>Clostridia</taxon>
        <taxon>Christensenellales</taxon>
        <taxon>Christensenellaceae</taxon>
        <taxon>Guopingia</taxon>
    </lineage>
</organism>